<dbReference type="Pfam" id="PF02789">
    <property type="entry name" value="Peptidase_M17_N"/>
    <property type="match status" value="1"/>
</dbReference>
<dbReference type="Gene3D" id="3.40.220.10">
    <property type="entry name" value="Leucine Aminopeptidase, subunit E, domain 1"/>
    <property type="match status" value="1"/>
</dbReference>
<feature type="active site" evidence="9">
    <location>
        <position position="355"/>
    </location>
</feature>
<name>S3DZF0_9GAMM</name>
<evidence type="ECO:0000256" key="2">
    <source>
        <dbReference type="ARBA" id="ARBA00000967"/>
    </source>
</evidence>
<keyword evidence="4 9" id="KW-0031">Aminopeptidase</keyword>
<evidence type="ECO:0000256" key="6">
    <source>
        <dbReference type="ARBA" id="ARBA00022723"/>
    </source>
</evidence>
<evidence type="ECO:0000256" key="7">
    <source>
        <dbReference type="ARBA" id="ARBA00022801"/>
    </source>
</evidence>
<dbReference type="PATRIC" id="fig|1236703.3.peg.582"/>
<dbReference type="NCBIfam" id="NF002072">
    <property type="entry name" value="PRK00913.1-1"/>
    <property type="match status" value="1"/>
</dbReference>
<comment type="function">
    <text evidence="9">Presumably involved in the processing and regular turnover of intracellular proteins. Catalyzes the removal of unsubstituted N-terminal amino acids from various peptides.</text>
</comment>
<dbReference type="InterPro" id="IPR008283">
    <property type="entry name" value="Peptidase_M17_N"/>
</dbReference>
<comment type="catalytic activity">
    <reaction evidence="2 9">
        <text>Release of an N-terminal amino acid, preferentially leucine, but not glutamic or aspartic acids.</text>
        <dbReference type="EC" id="3.4.11.10"/>
    </reaction>
</comment>
<feature type="binding site" evidence="9">
    <location>
        <position position="353"/>
    </location>
    <ligand>
        <name>Mn(2+)</name>
        <dbReference type="ChEBI" id="CHEBI:29035"/>
        <label>2</label>
    </ligand>
</feature>
<feature type="binding site" evidence="9">
    <location>
        <position position="274"/>
    </location>
    <ligand>
        <name>Mn(2+)</name>
        <dbReference type="ChEBI" id="CHEBI:29035"/>
        <label>2</label>
    </ligand>
</feature>
<dbReference type="PANTHER" id="PTHR11963">
    <property type="entry name" value="LEUCINE AMINOPEPTIDASE-RELATED"/>
    <property type="match status" value="1"/>
</dbReference>
<evidence type="ECO:0000256" key="9">
    <source>
        <dbReference type="HAMAP-Rule" id="MF_00181"/>
    </source>
</evidence>
<comment type="catalytic activity">
    <reaction evidence="1 9">
        <text>Release of an N-terminal amino acid, Xaa-|-Yaa-, in which Xaa is preferably Leu, but may be other amino acids including Pro although not Arg or Lys, and Yaa may be Pro. Amino acid amides and methyl esters are also readily hydrolyzed, but rates on arylamides are exceedingly low.</text>
        <dbReference type="EC" id="3.4.11.1"/>
    </reaction>
</comment>
<dbReference type="GO" id="GO:0030145">
    <property type="term" value="F:manganese ion binding"/>
    <property type="evidence" value="ECO:0007669"/>
    <property type="project" value="UniProtKB-UniRule"/>
</dbReference>
<evidence type="ECO:0000259" key="10">
    <source>
        <dbReference type="PROSITE" id="PS00631"/>
    </source>
</evidence>
<dbReference type="PROSITE" id="PS00631">
    <property type="entry name" value="CYTOSOL_AP"/>
    <property type="match status" value="1"/>
</dbReference>
<evidence type="ECO:0000256" key="5">
    <source>
        <dbReference type="ARBA" id="ARBA00022670"/>
    </source>
</evidence>
<dbReference type="EC" id="3.4.11.1" evidence="9"/>
<dbReference type="NCBIfam" id="NF002074">
    <property type="entry name" value="PRK00913.1-4"/>
    <property type="match status" value="1"/>
</dbReference>
<feature type="binding site" evidence="9">
    <location>
        <position position="274"/>
    </location>
    <ligand>
        <name>Mn(2+)</name>
        <dbReference type="ChEBI" id="CHEBI:29035"/>
        <label>1</label>
    </ligand>
</feature>
<comment type="cofactor">
    <cofactor evidence="9">
        <name>Mn(2+)</name>
        <dbReference type="ChEBI" id="CHEBI:29035"/>
    </cofactor>
    <text evidence="9">Binds 2 manganese ions per subunit.</text>
</comment>
<dbReference type="GO" id="GO:0006508">
    <property type="term" value="P:proteolysis"/>
    <property type="evidence" value="ECO:0007669"/>
    <property type="project" value="UniProtKB-KW"/>
</dbReference>
<keyword evidence="8 9" id="KW-0464">Manganese</keyword>
<dbReference type="RefSeq" id="WP_016503908.1">
    <property type="nucleotide sequence ID" value="NZ_AMSD01000002.1"/>
</dbReference>
<comment type="subcellular location">
    <subcellularLocation>
        <location evidence="9">Cytoplasm</location>
    </subcellularLocation>
</comment>
<feature type="binding site" evidence="9">
    <location>
        <position position="292"/>
    </location>
    <ligand>
        <name>Mn(2+)</name>
        <dbReference type="ChEBI" id="CHEBI:29035"/>
        <label>2</label>
    </ligand>
</feature>
<evidence type="ECO:0000256" key="4">
    <source>
        <dbReference type="ARBA" id="ARBA00022438"/>
    </source>
</evidence>
<accession>S3DZF0</accession>
<dbReference type="AlphaFoldDB" id="S3DZF0"/>
<dbReference type="EMBL" id="AMSD01000002">
    <property type="protein sequence ID" value="EPE37276.1"/>
    <property type="molecule type" value="Genomic_DNA"/>
</dbReference>
<dbReference type="GO" id="GO:0070006">
    <property type="term" value="F:metalloaminopeptidase activity"/>
    <property type="evidence" value="ECO:0007669"/>
    <property type="project" value="InterPro"/>
</dbReference>
<evidence type="ECO:0000256" key="3">
    <source>
        <dbReference type="ARBA" id="ARBA00009528"/>
    </source>
</evidence>
<dbReference type="STRING" id="28176.CF66_7004"/>
<dbReference type="Proteomes" id="UP000053688">
    <property type="component" value="Unassembled WGS sequence"/>
</dbReference>
<keyword evidence="5 9" id="KW-0645">Protease</keyword>
<dbReference type="Gene3D" id="3.40.630.10">
    <property type="entry name" value="Zn peptidases"/>
    <property type="match status" value="1"/>
</dbReference>
<gene>
    <name evidence="9" type="primary">pepA</name>
    <name evidence="11" type="ORF">O1U_0576</name>
</gene>
<feature type="binding site" evidence="9">
    <location>
        <position position="351"/>
    </location>
    <ligand>
        <name>Mn(2+)</name>
        <dbReference type="ChEBI" id="CHEBI:29035"/>
        <label>1</label>
    </ligand>
</feature>
<proteinExistence type="inferred from homology"/>
<evidence type="ECO:0000256" key="8">
    <source>
        <dbReference type="ARBA" id="ARBA00023211"/>
    </source>
</evidence>
<feature type="active site" evidence="9">
    <location>
        <position position="281"/>
    </location>
</feature>
<keyword evidence="9" id="KW-0963">Cytoplasm</keyword>
<dbReference type="Pfam" id="PF00883">
    <property type="entry name" value="Peptidase_M17"/>
    <property type="match status" value="1"/>
</dbReference>
<dbReference type="PANTHER" id="PTHR11963:SF23">
    <property type="entry name" value="CYTOSOL AMINOPEPTIDASE"/>
    <property type="match status" value="1"/>
</dbReference>
<evidence type="ECO:0000313" key="12">
    <source>
        <dbReference type="Proteomes" id="UP000053688"/>
    </source>
</evidence>
<dbReference type="InterPro" id="IPR011356">
    <property type="entry name" value="Leucine_aapep/pepB"/>
</dbReference>
<dbReference type="SUPFAM" id="SSF53187">
    <property type="entry name" value="Zn-dependent exopeptidases"/>
    <property type="match status" value="1"/>
</dbReference>
<dbReference type="HAMAP" id="MF_00181">
    <property type="entry name" value="Cytosol_peptidase_M17"/>
    <property type="match status" value="1"/>
</dbReference>
<feature type="binding site" evidence="9">
    <location>
        <position position="269"/>
    </location>
    <ligand>
        <name>Mn(2+)</name>
        <dbReference type="ChEBI" id="CHEBI:29035"/>
        <label>2</label>
    </ligand>
</feature>
<sequence length="499" mass="54785">MKFSVKSESPENQCSACIIVGVFEQCHLSLAAQQVDRISGNYISSLLNHEDLKGKLGETLLLYNVPSLLSKRVLLVGCGKKSDLDQYQYKKIIQKMIQKLNKIGSKEAICFLTDLSVKKQNTYWKIRQAIETIQDNLYSFEKFKTTIPKFSHRLGRLEFNVLNSNELVEAEKAMTHALAIASGIKASKDLGNMPPNIANPTYLSSQALKMASKYDNIITTIISENEMKELGMAAYLAVGYGSKNESSMSIIEYKGNPNAKAKPIVLVGKGLTFDSGGISLKPSEKMDEMKYDMCGAASVFGTMKALARLDLPINVVAILAGCENMPSSDAYRPGDILTTMSGQTVEVLNTDAEGRLVLCDVLTYVQRFDPDCIIDIATLTGACVIALGHHVSALMSNHHPLACELISASEQANDQVWQLPILNDYQEQIKSKFADIANIGDRSAGAITAACFLSRFTKKYHWAHIDIAGTAWKSKGSTGRPVSMLVQFLLNRSKAVNKK</sequence>
<dbReference type="InterPro" id="IPR043472">
    <property type="entry name" value="Macro_dom-like"/>
</dbReference>
<feature type="domain" description="Cytosol aminopeptidase" evidence="10">
    <location>
        <begin position="349"/>
        <end position="356"/>
    </location>
</feature>
<dbReference type="PRINTS" id="PR00481">
    <property type="entry name" value="LAMNOPPTDASE"/>
</dbReference>
<evidence type="ECO:0000256" key="1">
    <source>
        <dbReference type="ARBA" id="ARBA00000135"/>
    </source>
</evidence>
<dbReference type="CDD" id="cd00433">
    <property type="entry name" value="Peptidase_M17"/>
    <property type="match status" value="1"/>
</dbReference>
<protein>
    <recommendedName>
        <fullName evidence="9">Probable cytosol aminopeptidase</fullName>
        <ecNumber evidence="9">3.4.11.1</ecNumber>
    </recommendedName>
    <alternativeName>
        <fullName evidence="9">Leucine aminopeptidase</fullName>
        <shortName evidence="9">LAP</shortName>
        <ecNumber evidence="9">3.4.11.10</ecNumber>
    </alternativeName>
    <alternativeName>
        <fullName evidence="9">Leucyl aminopeptidase</fullName>
    </alternativeName>
</protein>
<keyword evidence="7 9" id="KW-0378">Hydrolase</keyword>
<comment type="caution">
    <text evidence="11">The sequence shown here is derived from an EMBL/GenBank/DDBJ whole genome shotgun (WGS) entry which is preliminary data.</text>
</comment>
<dbReference type="SUPFAM" id="SSF52949">
    <property type="entry name" value="Macro domain-like"/>
    <property type="match status" value="1"/>
</dbReference>
<keyword evidence="6 9" id="KW-0479">Metal-binding</keyword>
<dbReference type="InterPro" id="IPR000819">
    <property type="entry name" value="Peptidase_M17_C"/>
</dbReference>
<evidence type="ECO:0000313" key="11">
    <source>
        <dbReference type="EMBL" id="EPE37276.1"/>
    </source>
</evidence>
<dbReference type="InterPro" id="IPR023042">
    <property type="entry name" value="Peptidase_M17_leu_NH2_pept"/>
</dbReference>
<reference evidence="11 12" key="1">
    <citation type="journal article" date="2014" name="Environ. Microbiol.">
        <title>Genomic signatures of obligate host dependence in the luminous bacterial symbiont of a vertebrate.</title>
        <authorList>
            <person name="Hendry T.A."/>
            <person name="de Wet J.R."/>
            <person name="Dunlap P.V."/>
        </authorList>
    </citation>
    <scope>NUCLEOTIDE SEQUENCE [LARGE SCALE GENOMIC DNA]</scope>
    <source>
        <strain evidence="11 12">Akat1</strain>
    </source>
</reference>
<dbReference type="EC" id="3.4.11.10" evidence="9"/>
<dbReference type="FunFam" id="3.40.630.10:FF:000004">
    <property type="entry name" value="Probable cytosol aminopeptidase"/>
    <property type="match status" value="1"/>
</dbReference>
<dbReference type="GO" id="GO:0005737">
    <property type="term" value="C:cytoplasm"/>
    <property type="evidence" value="ECO:0007669"/>
    <property type="project" value="UniProtKB-SubCell"/>
</dbReference>
<comment type="similarity">
    <text evidence="3 9">Belongs to the peptidase M17 family.</text>
</comment>
<keyword evidence="12" id="KW-1185">Reference proteome</keyword>
<organism evidence="11 12">
    <name type="scientific">Candidatus Photodesmus katoptron Akat1</name>
    <dbReference type="NCBI Taxonomy" id="1236703"/>
    <lineage>
        <taxon>Bacteria</taxon>
        <taxon>Pseudomonadati</taxon>
        <taxon>Pseudomonadota</taxon>
        <taxon>Gammaproteobacteria</taxon>
        <taxon>Vibrionales</taxon>
        <taxon>Vibrionaceae</taxon>
        <taxon>Candidatus Photodesmus</taxon>
    </lineage>
</organism>
<dbReference type="eggNOG" id="COG0260">
    <property type="taxonomic scope" value="Bacteria"/>
</dbReference>
<feature type="binding site" evidence="9">
    <location>
        <position position="353"/>
    </location>
    <ligand>
        <name>Mn(2+)</name>
        <dbReference type="ChEBI" id="CHEBI:29035"/>
        <label>1</label>
    </ligand>
</feature>